<dbReference type="AlphaFoldDB" id="A0AAX6FG77"/>
<accession>A0AAX6FG77</accession>
<keyword evidence="3" id="KW-1185">Reference proteome</keyword>
<dbReference type="Proteomes" id="UP001140949">
    <property type="component" value="Unassembled WGS sequence"/>
</dbReference>
<gene>
    <name evidence="1" type="ORF">M6B38_135670</name>
    <name evidence="2" type="ORF">M6B38_326650</name>
</gene>
<reference evidence="1" key="2">
    <citation type="submission" date="2023-04" db="EMBL/GenBank/DDBJ databases">
        <authorList>
            <person name="Bruccoleri R.E."/>
            <person name="Oakeley E.J."/>
            <person name="Faust A.-M."/>
            <person name="Dessus-Babus S."/>
            <person name="Altorfer M."/>
            <person name="Burckhardt D."/>
            <person name="Oertli M."/>
            <person name="Naumann U."/>
            <person name="Petersen F."/>
            <person name="Wong J."/>
        </authorList>
    </citation>
    <scope>NUCLEOTIDE SEQUENCE</scope>
    <source>
        <strain evidence="1">GSM-AAB239-AS_SAM_17_03QT</strain>
        <tissue evidence="1">Leaf</tissue>
    </source>
</reference>
<comment type="caution">
    <text evidence="1">The sequence shown here is derived from an EMBL/GenBank/DDBJ whole genome shotgun (WGS) entry which is preliminary data.</text>
</comment>
<protein>
    <submittedName>
        <fullName evidence="1">F-box only protein 6-like</fullName>
    </submittedName>
</protein>
<name>A0AAX6FG77_IRIPA</name>
<organism evidence="1 3">
    <name type="scientific">Iris pallida</name>
    <name type="common">Sweet iris</name>
    <dbReference type="NCBI Taxonomy" id="29817"/>
    <lineage>
        <taxon>Eukaryota</taxon>
        <taxon>Viridiplantae</taxon>
        <taxon>Streptophyta</taxon>
        <taxon>Embryophyta</taxon>
        <taxon>Tracheophyta</taxon>
        <taxon>Spermatophyta</taxon>
        <taxon>Magnoliopsida</taxon>
        <taxon>Liliopsida</taxon>
        <taxon>Asparagales</taxon>
        <taxon>Iridaceae</taxon>
        <taxon>Iridoideae</taxon>
        <taxon>Irideae</taxon>
        <taxon>Iris</taxon>
    </lineage>
</organism>
<sequence>MRTNPDGIVSYDVVTGAWKQLIVPFPPHLTYWTLAESGGQVLLVGLLSKNAATCIGVWELQKMTLLWKEGGGQNAKLMVLRVLWEAHLDELYRKPGIAYAVPDVEAVAEVGQLRFGEEGVGKGVRLLSSS</sequence>
<dbReference type="EMBL" id="JANAVB010011853">
    <property type="protein sequence ID" value="KAJ6836655.1"/>
    <property type="molecule type" value="Genomic_DNA"/>
</dbReference>
<reference evidence="1" key="1">
    <citation type="journal article" date="2023" name="GigaByte">
        <title>Genome assembly of the bearded iris, Iris pallida Lam.</title>
        <authorList>
            <person name="Bruccoleri R.E."/>
            <person name="Oakeley E.J."/>
            <person name="Faust A.M.E."/>
            <person name="Altorfer M."/>
            <person name="Dessus-Babus S."/>
            <person name="Burckhardt D."/>
            <person name="Oertli M."/>
            <person name="Naumann U."/>
            <person name="Petersen F."/>
            <person name="Wong J."/>
        </authorList>
    </citation>
    <scope>NUCLEOTIDE SEQUENCE</scope>
    <source>
        <strain evidence="1">GSM-AAB239-AS_SAM_17_03QT</strain>
    </source>
</reference>
<evidence type="ECO:0000313" key="1">
    <source>
        <dbReference type="EMBL" id="KAJ6815188.1"/>
    </source>
</evidence>
<evidence type="ECO:0000313" key="2">
    <source>
        <dbReference type="EMBL" id="KAJ6836655.1"/>
    </source>
</evidence>
<evidence type="ECO:0000313" key="3">
    <source>
        <dbReference type="Proteomes" id="UP001140949"/>
    </source>
</evidence>
<dbReference type="EMBL" id="JANAVB010029217">
    <property type="protein sequence ID" value="KAJ6815188.1"/>
    <property type="molecule type" value="Genomic_DNA"/>
</dbReference>
<proteinExistence type="predicted"/>